<dbReference type="Pfam" id="PF06745">
    <property type="entry name" value="ATPase"/>
    <property type="match status" value="1"/>
</dbReference>
<dbReference type="InterPro" id="IPR004017">
    <property type="entry name" value="Cys_rich_dom"/>
</dbReference>
<dbReference type="PANTHER" id="PTHR43637:SF1">
    <property type="entry name" value="UPF0273 PROTEIN TM_0370"/>
    <property type="match status" value="1"/>
</dbReference>
<dbReference type="AlphaFoldDB" id="X1VDK8"/>
<evidence type="ECO:0000259" key="4">
    <source>
        <dbReference type="Pfam" id="PF06745"/>
    </source>
</evidence>
<gene>
    <name evidence="5" type="ORF">S12H4_42711</name>
</gene>
<name>X1VDK8_9ZZZZ</name>
<dbReference type="GO" id="GO:0005524">
    <property type="term" value="F:ATP binding"/>
    <property type="evidence" value="ECO:0007669"/>
    <property type="project" value="UniProtKB-KW"/>
</dbReference>
<comment type="caution">
    <text evidence="5">The sequence shown here is derived from an EMBL/GenBank/DDBJ whole genome shotgun (WGS) entry which is preliminary data.</text>
</comment>
<keyword evidence="2" id="KW-0067">ATP-binding</keyword>
<sequence>TVLGEEEWCCGAPIFLGGGYTVGTSLAKHNCEELKKLGVKKIVTTCAGCYRSFKIVYPKILGEDWDIEVVHASELIDDLVDKKKIKLLNTINEKMTLKPTGVNLVQTDKFDLSAIIARTKHIIESIGAKVVIFDSISAFIADFEYEKTARSKFMDFIREITNLDTTLILTSEIREGEDKATLEEYLVDGVIKIRSDMQNQQLVKYISVPKLRSAKPVKKMTLIFLRPP</sequence>
<evidence type="ECO:0000256" key="2">
    <source>
        <dbReference type="ARBA" id="ARBA00022840"/>
    </source>
</evidence>
<accession>X1VDK8</accession>
<keyword evidence="1" id="KW-0547">Nucleotide-binding</keyword>
<dbReference type="Pfam" id="PF02754">
    <property type="entry name" value="CCG"/>
    <property type="match status" value="1"/>
</dbReference>
<dbReference type="Gene3D" id="3.40.50.300">
    <property type="entry name" value="P-loop containing nucleotide triphosphate hydrolases"/>
    <property type="match status" value="1"/>
</dbReference>
<feature type="domain" description="Cysteine-rich" evidence="3">
    <location>
        <begin position="5"/>
        <end position="53"/>
    </location>
</feature>
<proteinExistence type="predicted"/>
<reference evidence="5" key="1">
    <citation type="journal article" date="2014" name="Front. Microbiol.">
        <title>High frequency of phylogenetically diverse reductive dehalogenase-homologous genes in deep subseafloor sedimentary metagenomes.</title>
        <authorList>
            <person name="Kawai M."/>
            <person name="Futagami T."/>
            <person name="Toyoda A."/>
            <person name="Takaki Y."/>
            <person name="Nishi S."/>
            <person name="Hori S."/>
            <person name="Arai W."/>
            <person name="Tsubouchi T."/>
            <person name="Morono Y."/>
            <person name="Uchiyama I."/>
            <person name="Ito T."/>
            <person name="Fujiyama A."/>
            <person name="Inagaki F."/>
            <person name="Takami H."/>
        </authorList>
    </citation>
    <scope>NUCLEOTIDE SEQUENCE</scope>
    <source>
        <strain evidence="5">Expedition CK06-06</strain>
    </source>
</reference>
<dbReference type="GO" id="GO:0016491">
    <property type="term" value="F:oxidoreductase activity"/>
    <property type="evidence" value="ECO:0007669"/>
    <property type="project" value="UniProtKB-ARBA"/>
</dbReference>
<dbReference type="PANTHER" id="PTHR43637">
    <property type="entry name" value="UPF0273 PROTEIN TM_0370"/>
    <property type="match status" value="1"/>
</dbReference>
<dbReference type="InterPro" id="IPR014774">
    <property type="entry name" value="KaiC-like_dom"/>
</dbReference>
<evidence type="ECO:0000259" key="3">
    <source>
        <dbReference type="Pfam" id="PF02754"/>
    </source>
</evidence>
<protein>
    <recommendedName>
        <fullName evidence="6">KaiC-like domain-containing protein</fullName>
    </recommendedName>
</protein>
<feature type="non-terminal residue" evidence="5">
    <location>
        <position position="1"/>
    </location>
</feature>
<organism evidence="5">
    <name type="scientific">marine sediment metagenome</name>
    <dbReference type="NCBI Taxonomy" id="412755"/>
    <lineage>
        <taxon>unclassified sequences</taxon>
        <taxon>metagenomes</taxon>
        <taxon>ecological metagenomes</taxon>
    </lineage>
</organism>
<evidence type="ECO:0008006" key="6">
    <source>
        <dbReference type="Google" id="ProtNLM"/>
    </source>
</evidence>
<feature type="domain" description="KaiC-like" evidence="4">
    <location>
        <begin position="76"/>
        <end position="219"/>
    </location>
</feature>
<evidence type="ECO:0000313" key="5">
    <source>
        <dbReference type="EMBL" id="GAJ15627.1"/>
    </source>
</evidence>
<evidence type="ECO:0000256" key="1">
    <source>
        <dbReference type="ARBA" id="ARBA00022741"/>
    </source>
</evidence>
<dbReference type="SUPFAM" id="SSF52540">
    <property type="entry name" value="P-loop containing nucleoside triphosphate hydrolases"/>
    <property type="match status" value="1"/>
</dbReference>
<dbReference type="InterPro" id="IPR027417">
    <property type="entry name" value="P-loop_NTPase"/>
</dbReference>
<dbReference type="EMBL" id="BARW01026163">
    <property type="protein sequence ID" value="GAJ15627.1"/>
    <property type="molecule type" value="Genomic_DNA"/>
</dbReference>